<dbReference type="PROSITE" id="PS51257">
    <property type="entry name" value="PROKAR_LIPOPROTEIN"/>
    <property type="match status" value="1"/>
</dbReference>
<feature type="chain" id="PRO_5039333816" description="Lipoprotein" evidence="1">
    <location>
        <begin position="20"/>
        <end position="120"/>
    </location>
</feature>
<feature type="signal peptide" evidence="1">
    <location>
        <begin position="1"/>
        <end position="19"/>
    </location>
</feature>
<evidence type="ECO:0008006" key="4">
    <source>
        <dbReference type="Google" id="ProtNLM"/>
    </source>
</evidence>
<dbReference type="EMBL" id="VDFQ02000002">
    <property type="protein sequence ID" value="KAA1423252.1"/>
    <property type="molecule type" value="Genomic_DNA"/>
</dbReference>
<dbReference type="RefSeq" id="WP_149768771.1">
    <property type="nucleotide sequence ID" value="NZ_VDFQ02000002.1"/>
</dbReference>
<protein>
    <recommendedName>
        <fullName evidence="4">Lipoprotein</fullName>
    </recommendedName>
</protein>
<reference evidence="2 3" key="1">
    <citation type="submission" date="2019-09" db="EMBL/GenBank/DDBJ databases">
        <title>Mumia zhuanghuii sp. nov. isolated from the intestinal contents of plateau pika (Ochotona curzoniae) in the Qinghai-Tibet plateau of China.</title>
        <authorList>
            <person name="Tian Z."/>
        </authorList>
    </citation>
    <scope>NUCLEOTIDE SEQUENCE [LARGE SCALE GENOMIC DNA]</scope>
    <source>
        <strain evidence="3">350</strain>
    </source>
</reference>
<proteinExistence type="predicted"/>
<keyword evidence="1" id="KW-0732">Signal</keyword>
<evidence type="ECO:0000313" key="2">
    <source>
        <dbReference type="EMBL" id="KAA1423252.1"/>
    </source>
</evidence>
<dbReference type="Proteomes" id="UP000307768">
    <property type="component" value="Unassembled WGS sequence"/>
</dbReference>
<accession>A0A5Q6RYU4</accession>
<dbReference type="AlphaFoldDB" id="A0A5Q6RYU4"/>
<evidence type="ECO:0000256" key="1">
    <source>
        <dbReference type="SAM" id="SignalP"/>
    </source>
</evidence>
<organism evidence="2 3">
    <name type="scientific">Mumia zhuanghuii</name>
    <dbReference type="NCBI Taxonomy" id="2585211"/>
    <lineage>
        <taxon>Bacteria</taxon>
        <taxon>Bacillati</taxon>
        <taxon>Actinomycetota</taxon>
        <taxon>Actinomycetes</taxon>
        <taxon>Propionibacteriales</taxon>
        <taxon>Nocardioidaceae</taxon>
        <taxon>Mumia</taxon>
    </lineage>
</organism>
<gene>
    <name evidence="2" type="ORF">FE697_006390</name>
</gene>
<comment type="caution">
    <text evidence="2">The sequence shown here is derived from an EMBL/GenBank/DDBJ whole genome shotgun (WGS) entry which is preliminary data.</text>
</comment>
<sequence>MRRFTFALASATLAVATLAGCGGDSDEAYCDAVDAAGKKLSDVAAADDLGDAIDSLKKVRDEASGETKENWDTLITSIETLQGGDASSAEDLDQDKIKDASDQIVKQVKDTCDINLEELN</sequence>
<name>A0A5Q6RYU4_9ACTN</name>
<evidence type="ECO:0000313" key="3">
    <source>
        <dbReference type="Proteomes" id="UP000307768"/>
    </source>
</evidence>